<dbReference type="EC" id="2.1.1.80" evidence="2"/>
<dbReference type="PROSITE" id="PS50123">
    <property type="entry name" value="CHER"/>
    <property type="match status" value="1"/>
</dbReference>
<dbReference type="InterPro" id="IPR022641">
    <property type="entry name" value="CheR_N"/>
</dbReference>
<dbReference type="SMART" id="SM00138">
    <property type="entry name" value="MeTrc"/>
    <property type="match status" value="1"/>
</dbReference>
<dbReference type="RefSeq" id="WP_134118492.1">
    <property type="nucleotide sequence ID" value="NZ_SOEG01000035.1"/>
</dbReference>
<dbReference type="InterPro" id="IPR022642">
    <property type="entry name" value="CheR_C"/>
</dbReference>
<dbReference type="InterPro" id="IPR000780">
    <property type="entry name" value="CheR_MeTrfase"/>
</dbReference>
<dbReference type="SUPFAM" id="SSF47757">
    <property type="entry name" value="Chemotaxis receptor methyltransferase CheR, N-terminal domain"/>
    <property type="match status" value="1"/>
</dbReference>
<dbReference type="STRING" id="926561.GCA_000379025_00007"/>
<keyword evidence="5" id="KW-0949">S-adenosyl-L-methionine</keyword>
<sequence length="278" mass="33118">MDRNYTLNYDVFQKISSLIYKSIGVNLHDKKRAMVNSRLSKRLYKLGLTSFEEYYQYLINTPQELSQIYNILTTNVTKFFREEYHFKFIKEQVLPRIEKRNKNKSIRVWSAGCSSGEEAYSLAIILREYFINTSWDIKILATDINTDVLKTGKEGIYSYDKVNAIPYDLLKKYFKLGRGKQANLFKAKEELRDLIEFKKINLNQLEDSSIKDNLDFIFCRNVFIYFRPKTREKIIKQFYQKLKDDGYLFLGHSESINSSRQVEEKLRSVYKTTYQKIT</sequence>
<organism evidence="7 8">
    <name type="scientific">Orenia marismortui</name>
    <dbReference type="NCBI Taxonomy" id="46469"/>
    <lineage>
        <taxon>Bacteria</taxon>
        <taxon>Bacillati</taxon>
        <taxon>Bacillota</taxon>
        <taxon>Clostridia</taxon>
        <taxon>Halanaerobiales</taxon>
        <taxon>Halobacteroidaceae</taxon>
        <taxon>Orenia</taxon>
    </lineage>
</organism>
<keyword evidence="8" id="KW-1185">Reference proteome</keyword>
<feature type="domain" description="CheR-type methyltransferase" evidence="6">
    <location>
        <begin position="1"/>
        <end position="278"/>
    </location>
</feature>
<dbReference type="InterPro" id="IPR050903">
    <property type="entry name" value="Bact_Chemotaxis_MeTrfase"/>
</dbReference>
<dbReference type="GO" id="GO:0032259">
    <property type="term" value="P:methylation"/>
    <property type="evidence" value="ECO:0007669"/>
    <property type="project" value="UniProtKB-KW"/>
</dbReference>
<dbReference type="SUPFAM" id="SSF53335">
    <property type="entry name" value="S-adenosyl-L-methionine-dependent methyltransferases"/>
    <property type="match status" value="1"/>
</dbReference>
<evidence type="ECO:0000313" key="7">
    <source>
        <dbReference type="EMBL" id="TDX47823.1"/>
    </source>
</evidence>
<dbReference type="InterPro" id="IPR036804">
    <property type="entry name" value="CheR_N_sf"/>
</dbReference>
<evidence type="ECO:0000256" key="2">
    <source>
        <dbReference type="ARBA" id="ARBA00012534"/>
    </source>
</evidence>
<dbReference type="PIRSF" id="PIRSF000410">
    <property type="entry name" value="CheR"/>
    <property type="match status" value="1"/>
</dbReference>
<dbReference type="AlphaFoldDB" id="A0A4R8H010"/>
<evidence type="ECO:0000313" key="8">
    <source>
        <dbReference type="Proteomes" id="UP000295832"/>
    </source>
</evidence>
<dbReference type="InterPro" id="IPR026024">
    <property type="entry name" value="Chemotaxis_MeTrfase_CheR"/>
</dbReference>
<name>A0A4R8H010_9FIRM</name>
<dbReference type="Pfam" id="PF03705">
    <property type="entry name" value="CheR_N"/>
    <property type="match status" value="1"/>
</dbReference>
<comment type="caution">
    <text evidence="7">The sequence shown here is derived from an EMBL/GenBank/DDBJ whole genome shotgun (WGS) entry which is preliminary data.</text>
</comment>
<dbReference type="Pfam" id="PF01739">
    <property type="entry name" value="CheR"/>
    <property type="match status" value="1"/>
</dbReference>
<evidence type="ECO:0000256" key="4">
    <source>
        <dbReference type="ARBA" id="ARBA00022679"/>
    </source>
</evidence>
<comment type="catalytic activity">
    <reaction evidence="1">
        <text>L-glutamyl-[protein] + S-adenosyl-L-methionine = [protein]-L-glutamate 5-O-methyl ester + S-adenosyl-L-homocysteine</text>
        <dbReference type="Rhea" id="RHEA:24452"/>
        <dbReference type="Rhea" id="RHEA-COMP:10208"/>
        <dbReference type="Rhea" id="RHEA-COMP:10311"/>
        <dbReference type="ChEBI" id="CHEBI:29973"/>
        <dbReference type="ChEBI" id="CHEBI:57856"/>
        <dbReference type="ChEBI" id="CHEBI:59789"/>
        <dbReference type="ChEBI" id="CHEBI:82795"/>
        <dbReference type="EC" id="2.1.1.80"/>
    </reaction>
</comment>
<protein>
    <recommendedName>
        <fullName evidence="2">protein-glutamate O-methyltransferase</fullName>
        <ecNumber evidence="2">2.1.1.80</ecNumber>
    </recommendedName>
</protein>
<dbReference type="Gene3D" id="1.10.155.10">
    <property type="entry name" value="Chemotaxis receptor methyltransferase CheR, N-terminal domain"/>
    <property type="match status" value="1"/>
</dbReference>
<keyword evidence="4 7" id="KW-0808">Transferase</keyword>
<dbReference type="PRINTS" id="PR00996">
    <property type="entry name" value="CHERMTFRASE"/>
</dbReference>
<evidence type="ECO:0000256" key="5">
    <source>
        <dbReference type="ARBA" id="ARBA00022691"/>
    </source>
</evidence>
<proteinExistence type="predicted"/>
<dbReference type="GO" id="GO:0008983">
    <property type="term" value="F:protein-glutamate O-methyltransferase activity"/>
    <property type="evidence" value="ECO:0007669"/>
    <property type="project" value="UniProtKB-EC"/>
</dbReference>
<dbReference type="PANTHER" id="PTHR24422:SF19">
    <property type="entry name" value="CHEMOTAXIS PROTEIN METHYLTRANSFERASE"/>
    <property type="match status" value="1"/>
</dbReference>
<evidence type="ECO:0000256" key="1">
    <source>
        <dbReference type="ARBA" id="ARBA00001541"/>
    </source>
</evidence>
<evidence type="ECO:0000256" key="3">
    <source>
        <dbReference type="ARBA" id="ARBA00022603"/>
    </source>
</evidence>
<dbReference type="Proteomes" id="UP000295832">
    <property type="component" value="Unassembled WGS sequence"/>
</dbReference>
<gene>
    <name evidence="7" type="ORF">C7959_13512</name>
</gene>
<accession>A0A4R8H010</accession>
<evidence type="ECO:0000259" key="6">
    <source>
        <dbReference type="PROSITE" id="PS50123"/>
    </source>
</evidence>
<keyword evidence="3 7" id="KW-0489">Methyltransferase</keyword>
<dbReference type="CDD" id="cd02440">
    <property type="entry name" value="AdoMet_MTases"/>
    <property type="match status" value="1"/>
</dbReference>
<dbReference type="Gene3D" id="3.40.50.150">
    <property type="entry name" value="Vaccinia Virus protein VP39"/>
    <property type="match status" value="1"/>
</dbReference>
<dbReference type="EMBL" id="SOEG01000035">
    <property type="protein sequence ID" value="TDX47823.1"/>
    <property type="molecule type" value="Genomic_DNA"/>
</dbReference>
<reference evidence="7 8" key="1">
    <citation type="submission" date="2019-03" db="EMBL/GenBank/DDBJ databases">
        <title>Subsurface microbial communities from deep shales in Ohio and West Virginia, USA.</title>
        <authorList>
            <person name="Wrighton K."/>
        </authorList>
    </citation>
    <scope>NUCLEOTIDE SEQUENCE [LARGE SCALE GENOMIC DNA]</scope>
    <source>
        <strain evidence="7 8">MSL 6dP</strain>
    </source>
</reference>
<dbReference type="PANTHER" id="PTHR24422">
    <property type="entry name" value="CHEMOTAXIS PROTEIN METHYLTRANSFERASE"/>
    <property type="match status" value="1"/>
</dbReference>
<dbReference type="InterPro" id="IPR029063">
    <property type="entry name" value="SAM-dependent_MTases_sf"/>
</dbReference>